<evidence type="ECO:0000313" key="2">
    <source>
        <dbReference type="EMBL" id="KYN23432.1"/>
    </source>
</evidence>
<feature type="compositionally biased region" description="Basic and acidic residues" evidence="1">
    <location>
        <begin position="10"/>
        <end position="21"/>
    </location>
</feature>
<protein>
    <submittedName>
        <fullName evidence="2">Uncharacterized protein</fullName>
    </submittedName>
</protein>
<organism evidence="2 3">
    <name type="scientific">Trachymyrmex cornetzi</name>
    <dbReference type="NCBI Taxonomy" id="471704"/>
    <lineage>
        <taxon>Eukaryota</taxon>
        <taxon>Metazoa</taxon>
        <taxon>Ecdysozoa</taxon>
        <taxon>Arthropoda</taxon>
        <taxon>Hexapoda</taxon>
        <taxon>Insecta</taxon>
        <taxon>Pterygota</taxon>
        <taxon>Neoptera</taxon>
        <taxon>Endopterygota</taxon>
        <taxon>Hymenoptera</taxon>
        <taxon>Apocrita</taxon>
        <taxon>Aculeata</taxon>
        <taxon>Formicoidea</taxon>
        <taxon>Formicidae</taxon>
        <taxon>Myrmicinae</taxon>
        <taxon>Trachymyrmex</taxon>
    </lineage>
</organism>
<evidence type="ECO:0000256" key="1">
    <source>
        <dbReference type="SAM" id="MobiDB-lite"/>
    </source>
</evidence>
<dbReference type="AlphaFoldDB" id="A0A195EF49"/>
<dbReference type="EMBL" id="KQ979039">
    <property type="protein sequence ID" value="KYN23432.1"/>
    <property type="molecule type" value="Genomic_DNA"/>
</dbReference>
<feature type="region of interest" description="Disordered" evidence="1">
    <location>
        <begin position="48"/>
        <end position="69"/>
    </location>
</feature>
<sequence>MFLPRIKLNGGDRGEKEEKENPLFVSRGALFPDRELGITVTMRFRYGTGSTSGESSATRKRSRKQSARRDLGYFIPKRRPYGGDVSMPDGIMVASACLPACLPCGAIAGPETSNNSLSIAPHGGGESGVLMISFRRYGPCFCPAPLCRLPST</sequence>
<reference evidence="2 3" key="1">
    <citation type="submission" date="2015-09" db="EMBL/GenBank/DDBJ databases">
        <title>Trachymyrmex cornetzi WGS genome.</title>
        <authorList>
            <person name="Nygaard S."/>
            <person name="Hu H."/>
            <person name="Boomsma J."/>
            <person name="Zhang G."/>
        </authorList>
    </citation>
    <scope>NUCLEOTIDE SEQUENCE [LARGE SCALE GENOMIC DNA]</scope>
    <source>
        <strain evidence="2">Tcor2-1</strain>
        <tissue evidence="2">Whole body</tissue>
    </source>
</reference>
<gene>
    <name evidence="2" type="ORF">ALC57_04306</name>
</gene>
<dbReference type="Proteomes" id="UP000078492">
    <property type="component" value="Unassembled WGS sequence"/>
</dbReference>
<proteinExistence type="predicted"/>
<feature type="region of interest" description="Disordered" evidence="1">
    <location>
        <begin position="1"/>
        <end position="21"/>
    </location>
</feature>
<name>A0A195EF49_9HYME</name>
<accession>A0A195EF49</accession>
<evidence type="ECO:0000313" key="3">
    <source>
        <dbReference type="Proteomes" id="UP000078492"/>
    </source>
</evidence>
<keyword evidence="3" id="KW-1185">Reference proteome</keyword>